<keyword evidence="2" id="KW-1185">Reference proteome</keyword>
<dbReference type="EMBL" id="JANGAC010000001">
    <property type="protein sequence ID" value="MCQ4921559.1"/>
    <property type="molecule type" value="Genomic_DNA"/>
</dbReference>
<evidence type="ECO:0000313" key="1">
    <source>
        <dbReference type="EMBL" id="MCQ4921559.1"/>
    </source>
</evidence>
<dbReference type="RefSeq" id="WP_256310079.1">
    <property type="nucleotide sequence ID" value="NZ_JANGAC010000001.1"/>
</dbReference>
<dbReference type="Proteomes" id="UP001524478">
    <property type="component" value="Unassembled WGS sequence"/>
</dbReference>
<reference evidence="1 2" key="1">
    <citation type="submission" date="2022-06" db="EMBL/GenBank/DDBJ databases">
        <title>Isolation of gut microbiota from human fecal samples.</title>
        <authorList>
            <person name="Pamer E.G."/>
            <person name="Barat B."/>
            <person name="Waligurski E."/>
            <person name="Medina S."/>
            <person name="Paddock L."/>
            <person name="Mostad J."/>
        </authorList>
    </citation>
    <scope>NUCLEOTIDE SEQUENCE [LARGE SCALE GENOMIC DNA]</scope>
    <source>
        <strain evidence="1 2">DFI.7.95</strain>
    </source>
</reference>
<name>A0ABT1S513_9FIRM</name>
<accession>A0ABT1S513</accession>
<gene>
    <name evidence="1" type="ORF">NE686_00555</name>
</gene>
<evidence type="ECO:0000313" key="2">
    <source>
        <dbReference type="Proteomes" id="UP001524478"/>
    </source>
</evidence>
<proteinExistence type="predicted"/>
<protein>
    <recommendedName>
        <fullName evidence="3">DUF3168 domain-containing protein</fullName>
    </recommendedName>
</protein>
<sequence length="115" mass="12956">MWKIIFDKLEEEGLNPYAPGQHEGLCKKPYCVVKEGTQIPSLQSNRLGQKTIDIIVFVPINSYIALEPYMKSIRAALKGLPNLRKTGFETPAIPDNDKQAYTASIEYVIMKKLEG</sequence>
<evidence type="ECO:0008006" key="3">
    <source>
        <dbReference type="Google" id="ProtNLM"/>
    </source>
</evidence>
<organism evidence="1 2">
    <name type="scientific">Tissierella carlieri</name>
    <dbReference type="NCBI Taxonomy" id="689904"/>
    <lineage>
        <taxon>Bacteria</taxon>
        <taxon>Bacillati</taxon>
        <taxon>Bacillota</taxon>
        <taxon>Tissierellia</taxon>
        <taxon>Tissierellales</taxon>
        <taxon>Tissierellaceae</taxon>
        <taxon>Tissierella</taxon>
    </lineage>
</organism>
<comment type="caution">
    <text evidence="1">The sequence shown here is derived from an EMBL/GenBank/DDBJ whole genome shotgun (WGS) entry which is preliminary data.</text>
</comment>